<feature type="region of interest" description="Disordered" evidence="1">
    <location>
        <begin position="54"/>
        <end position="77"/>
    </location>
</feature>
<evidence type="ECO:0000313" key="3">
    <source>
        <dbReference type="Proteomes" id="UP001501005"/>
    </source>
</evidence>
<protein>
    <submittedName>
        <fullName evidence="2">Uncharacterized protein</fullName>
    </submittedName>
</protein>
<accession>A0ABN1NLG3</accession>
<evidence type="ECO:0000313" key="2">
    <source>
        <dbReference type="EMBL" id="GAA0911841.1"/>
    </source>
</evidence>
<sequence>MGVHARPSDPQKVRGKPSGWPEPSCSGHPDGTFLLGLRNVAPRRGQLSSWDATARRASASSTPQLISCSVSTEGDWS</sequence>
<comment type="caution">
    <text evidence="2">The sequence shown here is derived from an EMBL/GenBank/DDBJ whole genome shotgun (WGS) entry which is preliminary data.</text>
</comment>
<gene>
    <name evidence="2" type="ORF">GCM10009549_23430</name>
</gene>
<reference evidence="2 3" key="1">
    <citation type="journal article" date="2019" name="Int. J. Syst. Evol. Microbiol.">
        <title>The Global Catalogue of Microorganisms (GCM) 10K type strain sequencing project: providing services to taxonomists for standard genome sequencing and annotation.</title>
        <authorList>
            <consortium name="The Broad Institute Genomics Platform"/>
            <consortium name="The Broad Institute Genome Sequencing Center for Infectious Disease"/>
            <person name="Wu L."/>
            <person name="Ma J."/>
        </authorList>
    </citation>
    <scope>NUCLEOTIDE SEQUENCE [LARGE SCALE GENOMIC DNA]</scope>
    <source>
        <strain evidence="2 3">JCM 10673</strain>
    </source>
</reference>
<name>A0ABN1NLG3_9ACTN</name>
<feature type="compositionally biased region" description="Basic and acidic residues" evidence="1">
    <location>
        <begin position="1"/>
        <end position="12"/>
    </location>
</feature>
<evidence type="ECO:0000256" key="1">
    <source>
        <dbReference type="SAM" id="MobiDB-lite"/>
    </source>
</evidence>
<feature type="region of interest" description="Disordered" evidence="1">
    <location>
        <begin position="1"/>
        <end position="33"/>
    </location>
</feature>
<organism evidence="2 3">
    <name type="scientific">Streptomyces thermoalcalitolerans</name>
    <dbReference type="NCBI Taxonomy" id="65605"/>
    <lineage>
        <taxon>Bacteria</taxon>
        <taxon>Bacillati</taxon>
        <taxon>Actinomycetota</taxon>
        <taxon>Actinomycetes</taxon>
        <taxon>Kitasatosporales</taxon>
        <taxon>Streptomycetaceae</taxon>
        <taxon>Streptomyces</taxon>
    </lineage>
</organism>
<proteinExistence type="predicted"/>
<dbReference type="Proteomes" id="UP001501005">
    <property type="component" value="Unassembled WGS sequence"/>
</dbReference>
<dbReference type="EMBL" id="BAAAHG010000014">
    <property type="protein sequence ID" value="GAA0911841.1"/>
    <property type="molecule type" value="Genomic_DNA"/>
</dbReference>
<keyword evidence="3" id="KW-1185">Reference proteome</keyword>
<feature type="compositionally biased region" description="Polar residues" evidence="1">
    <location>
        <begin position="63"/>
        <end position="77"/>
    </location>
</feature>